<evidence type="ECO:0000313" key="2">
    <source>
        <dbReference type="Proteomes" id="UP000239649"/>
    </source>
</evidence>
<proteinExistence type="predicted"/>
<sequence length="242" mass="26197">MEEAYDALADRVQAALEQRGDSPSPWLVGVAGVPGSGKSSLVQAVCKRLCERGTPAVVVPMDGFHYYRAQLDAMPDPPLAHARRGAEWTFDARSYHACLAGIKATGDGLAPTFEHGVGDPRPAGVAVQRHHRVVLSEGNYLLLGAEPWWRLGELWDDTWYVDCCVDEAMRRVFRRQTGNGVAAQTSRWRIAANDRQVWGGWGAVLEGWDEGPNAEQIATTRGRAALVVPGTLPQSAAVAEAA</sequence>
<protein>
    <submittedName>
        <fullName evidence="1">Uridine kinase</fullName>
    </submittedName>
</protein>
<name>A0A2P6VAQ5_9CHLO</name>
<evidence type="ECO:0000313" key="1">
    <source>
        <dbReference type="EMBL" id="PSC71182.1"/>
    </source>
</evidence>
<dbReference type="SUPFAM" id="SSF52540">
    <property type="entry name" value="P-loop containing nucleoside triphosphate hydrolases"/>
    <property type="match status" value="1"/>
</dbReference>
<dbReference type="PANTHER" id="PTHR10285">
    <property type="entry name" value="URIDINE KINASE"/>
    <property type="match status" value="1"/>
</dbReference>
<organism evidence="1 2">
    <name type="scientific">Micractinium conductrix</name>
    <dbReference type="NCBI Taxonomy" id="554055"/>
    <lineage>
        <taxon>Eukaryota</taxon>
        <taxon>Viridiplantae</taxon>
        <taxon>Chlorophyta</taxon>
        <taxon>core chlorophytes</taxon>
        <taxon>Trebouxiophyceae</taxon>
        <taxon>Chlorellales</taxon>
        <taxon>Chlorellaceae</taxon>
        <taxon>Chlorella clade</taxon>
        <taxon>Micractinium</taxon>
    </lineage>
</organism>
<dbReference type="AlphaFoldDB" id="A0A2P6VAQ5"/>
<dbReference type="Pfam" id="PF03308">
    <property type="entry name" value="MeaB"/>
    <property type="match status" value="1"/>
</dbReference>
<gene>
    <name evidence="1" type="ORF">C2E20_5554</name>
</gene>
<dbReference type="EMBL" id="LHPF02000016">
    <property type="protein sequence ID" value="PSC71182.1"/>
    <property type="molecule type" value="Genomic_DNA"/>
</dbReference>
<dbReference type="Gene3D" id="3.40.50.300">
    <property type="entry name" value="P-loop containing nucleotide triphosphate hydrolases"/>
    <property type="match status" value="3"/>
</dbReference>
<dbReference type="Proteomes" id="UP000239649">
    <property type="component" value="Unassembled WGS sequence"/>
</dbReference>
<keyword evidence="1" id="KW-0808">Transferase</keyword>
<keyword evidence="2" id="KW-1185">Reference proteome</keyword>
<reference evidence="1 2" key="1">
    <citation type="journal article" date="2018" name="Plant J.">
        <title>Genome sequences of Chlorella sorokiniana UTEX 1602 and Micractinium conductrix SAG 241.80: implications to maltose excretion by a green alga.</title>
        <authorList>
            <person name="Arriola M.B."/>
            <person name="Velmurugan N."/>
            <person name="Zhang Y."/>
            <person name="Plunkett M.H."/>
            <person name="Hondzo H."/>
            <person name="Barney B.M."/>
        </authorList>
    </citation>
    <scope>NUCLEOTIDE SEQUENCE [LARGE SCALE GENOMIC DNA]</scope>
    <source>
        <strain evidence="1 2">SAG 241.80</strain>
    </source>
</reference>
<dbReference type="STRING" id="554055.A0A2P6VAQ5"/>
<comment type="caution">
    <text evidence="1">The sequence shown here is derived from an EMBL/GenBank/DDBJ whole genome shotgun (WGS) entry which is preliminary data.</text>
</comment>
<keyword evidence="1" id="KW-0418">Kinase</keyword>
<accession>A0A2P6VAQ5</accession>
<dbReference type="GO" id="GO:0016301">
    <property type="term" value="F:kinase activity"/>
    <property type="evidence" value="ECO:0007669"/>
    <property type="project" value="UniProtKB-KW"/>
</dbReference>
<dbReference type="OrthoDB" id="6362633at2759"/>
<dbReference type="InterPro" id="IPR027417">
    <property type="entry name" value="P-loop_NTPase"/>
</dbReference>